<evidence type="ECO:0000313" key="4">
    <source>
        <dbReference type="Proteomes" id="UP000240535"/>
    </source>
</evidence>
<dbReference type="EMBL" id="PDHH01000009">
    <property type="protein sequence ID" value="PSM51285.1"/>
    <property type="molecule type" value="Genomic_DNA"/>
</dbReference>
<dbReference type="InterPro" id="IPR029756">
    <property type="entry name" value="MTH1187/YkoF-like"/>
</dbReference>
<dbReference type="PANTHER" id="PTHR33777">
    <property type="entry name" value="UPF0045 PROTEIN ECM15"/>
    <property type="match status" value="1"/>
</dbReference>
<dbReference type="SUPFAM" id="SSF89957">
    <property type="entry name" value="MTH1187/YkoF-like"/>
    <property type="match status" value="1"/>
</dbReference>
<dbReference type="AlphaFoldDB" id="A0A2P8QYG2"/>
<evidence type="ECO:0000313" key="3">
    <source>
        <dbReference type="EMBL" id="PSM51285.1"/>
    </source>
</evidence>
<keyword evidence="4" id="KW-1185">Reference proteome</keyword>
<evidence type="ECO:0000259" key="2">
    <source>
        <dbReference type="Pfam" id="PF01910"/>
    </source>
</evidence>
<proteinExistence type="inferred from homology"/>
<dbReference type="Pfam" id="PF01910">
    <property type="entry name" value="Thiamine_BP"/>
    <property type="match status" value="1"/>
</dbReference>
<organism evidence="3 4">
    <name type="scientific">Campylobacter blaseri</name>
    <dbReference type="NCBI Taxonomy" id="2042961"/>
    <lineage>
        <taxon>Bacteria</taxon>
        <taxon>Pseudomonadati</taxon>
        <taxon>Campylobacterota</taxon>
        <taxon>Epsilonproteobacteria</taxon>
        <taxon>Campylobacterales</taxon>
        <taxon>Campylobacteraceae</taxon>
        <taxon>Campylobacter</taxon>
    </lineage>
</organism>
<comment type="caution">
    <text evidence="3">The sequence shown here is derived from an EMBL/GenBank/DDBJ whole genome shotgun (WGS) entry which is preliminary data.</text>
</comment>
<feature type="domain" description="Thiamine-binding protein" evidence="2">
    <location>
        <begin position="5"/>
        <end position="95"/>
    </location>
</feature>
<accession>A0A2P8QYG2</accession>
<dbReference type="Proteomes" id="UP000240535">
    <property type="component" value="Unassembled WGS sequence"/>
</dbReference>
<dbReference type="GO" id="GO:0005829">
    <property type="term" value="C:cytosol"/>
    <property type="evidence" value="ECO:0007669"/>
    <property type="project" value="TreeGrafter"/>
</dbReference>
<reference evidence="4" key="1">
    <citation type="submission" date="2017-10" db="EMBL/GenBank/DDBJ databases">
        <title>Campylobacter species from seals.</title>
        <authorList>
            <person name="Gilbert M.J."/>
            <person name="Zomer A.L."/>
            <person name="Timmerman A.J."/>
            <person name="Duim B."/>
            <person name="Wagenaar J.A."/>
        </authorList>
    </citation>
    <scope>NUCLEOTIDE SEQUENCE [LARGE SCALE GENOMIC DNA]</scope>
    <source>
        <strain evidence="4">17S00004-5</strain>
    </source>
</reference>
<dbReference type="OrthoDB" id="5886358at2"/>
<dbReference type="InterPro" id="IPR051614">
    <property type="entry name" value="UPF0045_domain"/>
</dbReference>
<dbReference type="PANTHER" id="PTHR33777:SF1">
    <property type="entry name" value="UPF0045 PROTEIN ECM15"/>
    <property type="match status" value="1"/>
</dbReference>
<dbReference type="InterPro" id="IPR002767">
    <property type="entry name" value="Thiamine_BP"/>
</dbReference>
<dbReference type="Gene3D" id="3.30.70.930">
    <property type="match status" value="1"/>
</dbReference>
<dbReference type="RefSeq" id="WP_106872722.1">
    <property type="nucleotide sequence ID" value="NZ_CP053841.1"/>
</dbReference>
<comment type="similarity">
    <text evidence="1">Belongs to the UPF0045 family.</text>
</comment>
<evidence type="ECO:0000256" key="1">
    <source>
        <dbReference type="ARBA" id="ARBA00010272"/>
    </source>
</evidence>
<gene>
    <name evidence="3" type="ORF">CQ405_08620</name>
</gene>
<sequence>MSVVVSFSIFSLYGDKSKAEEIAKVHKVLKELNVKCELNAMNSVFETESLKEAFFILEKCNEALSDYKRVYLNANFDIKNSNEKLRIKQKVKSVEEIIKNEFN</sequence>
<protein>
    <recommendedName>
        <fullName evidence="2">Thiamine-binding protein domain-containing protein</fullName>
    </recommendedName>
</protein>
<name>A0A2P8QYG2_9BACT</name>